<dbReference type="EMBL" id="AWWK01000031">
    <property type="protein sequence ID" value="ETY74598.1"/>
    <property type="molecule type" value="Genomic_DNA"/>
</dbReference>
<dbReference type="STRING" id="1400520.LFAB_06330"/>
<dbReference type="Pfam" id="PF08765">
    <property type="entry name" value="Mor"/>
    <property type="match status" value="1"/>
</dbReference>
<dbReference type="RefSeq" id="WP_033613820.1">
    <property type="nucleotide sequence ID" value="NZ_KK036484.1"/>
</dbReference>
<comment type="caution">
    <text evidence="2">The sequence shown here is derived from an EMBL/GenBank/DDBJ whole genome shotgun (WGS) entry which is preliminary data.</text>
</comment>
<sequence>MVEIQPALLQTTYAQLNDLLGPELTYQVYELYRGRQVSFPMRLYDSQKVSQQIVQEYDGHNIAALTRKYRYSQRWVRQILQNNRQA</sequence>
<dbReference type="HOGENOM" id="CLU_141450_2_2_9"/>
<dbReference type="Proteomes" id="UP000019247">
    <property type="component" value="Unassembled WGS sequence"/>
</dbReference>
<protein>
    <recommendedName>
        <fullName evidence="1">Mor transcription activator domain-containing protein</fullName>
    </recommendedName>
</protein>
<proteinExistence type="predicted"/>
<gene>
    <name evidence="2" type="ORF">LFAB_06330</name>
</gene>
<dbReference type="OrthoDB" id="2200281at2"/>
<organism evidence="2 3">
    <name type="scientific">Lactiplantibacillus fabifermentans T30PCM01</name>
    <dbReference type="NCBI Taxonomy" id="1400520"/>
    <lineage>
        <taxon>Bacteria</taxon>
        <taxon>Bacillati</taxon>
        <taxon>Bacillota</taxon>
        <taxon>Bacilli</taxon>
        <taxon>Lactobacillales</taxon>
        <taxon>Lactobacillaceae</taxon>
        <taxon>Lactiplantibacillus</taxon>
    </lineage>
</organism>
<evidence type="ECO:0000313" key="3">
    <source>
        <dbReference type="Proteomes" id="UP000019247"/>
    </source>
</evidence>
<dbReference type="eggNOG" id="COG5566">
    <property type="taxonomic scope" value="Bacteria"/>
</dbReference>
<dbReference type="SUPFAM" id="SSF46689">
    <property type="entry name" value="Homeodomain-like"/>
    <property type="match status" value="1"/>
</dbReference>
<name>W6T9N8_9LACO</name>
<reference evidence="2 3" key="1">
    <citation type="journal article" date="2014" name="Genome Announc.">
        <title>Genome Sequence of Lactobacillus fabifermentans Strain T30PCM01, Isolated from Fermenting Grape Marc.</title>
        <authorList>
            <person name="Treu L."/>
            <person name="Vendramin V."/>
            <person name="Bovo B."/>
            <person name="Giacomini A."/>
            <person name="Corich V."/>
            <person name="Campanaro S."/>
        </authorList>
    </citation>
    <scope>NUCLEOTIDE SEQUENCE [LARGE SCALE GENOMIC DNA]</scope>
    <source>
        <strain evidence="2 3">T30PCM01</strain>
    </source>
</reference>
<dbReference type="AlphaFoldDB" id="W6T9N8"/>
<dbReference type="InterPro" id="IPR009057">
    <property type="entry name" value="Homeodomain-like_sf"/>
</dbReference>
<dbReference type="Gene3D" id="1.10.10.60">
    <property type="entry name" value="Homeodomain-like"/>
    <property type="match status" value="1"/>
</dbReference>
<evidence type="ECO:0000259" key="1">
    <source>
        <dbReference type="Pfam" id="PF08765"/>
    </source>
</evidence>
<feature type="domain" description="Mor transcription activator" evidence="1">
    <location>
        <begin position="15"/>
        <end position="85"/>
    </location>
</feature>
<dbReference type="PATRIC" id="fig|1400520.3.peg.1228"/>
<accession>W6T9N8</accession>
<dbReference type="InterPro" id="IPR014875">
    <property type="entry name" value="Mor_transcription_activator"/>
</dbReference>
<evidence type="ECO:0000313" key="2">
    <source>
        <dbReference type="EMBL" id="ETY74598.1"/>
    </source>
</evidence>